<reference evidence="1 2" key="1">
    <citation type="submission" date="2021-07" db="EMBL/GenBank/DDBJ databases">
        <title>Actinomadura sp. PM05-2 isolated from lichen.</title>
        <authorList>
            <person name="Somphong A."/>
            <person name="Phongsopitanun W."/>
            <person name="Tanasupawat S."/>
            <person name="Peongsungnone V."/>
        </authorList>
    </citation>
    <scope>NUCLEOTIDE SEQUENCE [LARGE SCALE GENOMIC DNA]</scope>
    <source>
        <strain evidence="1 2">PM05-2</strain>
    </source>
</reference>
<dbReference type="Proteomes" id="UP000774570">
    <property type="component" value="Unassembled WGS sequence"/>
</dbReference>
<proteinExistence type="predicted"/>
<protein>
    <recommendedName>
        <fullName evidence="3">WXG100 family type VII secretion target</fullName>
    </recommendedName>
</protein>
<evidence type="ECO:0000313" key="1">
    <source>
        <dbReference type="EMBL" id="MBW8487376.1"/>
    </source>
</evidence>
<evidence type="ECO:0000313" key="2">
    <source>
        <dbReference type="Proteomes" id="UP000774570"/>
    </source>
</evidence>
<dbReference type="RefSeq" id="WP_220170612.1">
    <property type="nucleotide sequence ID" value="NZ_JAIBOA010000033.1"/>
</dbReference>
<comment type="caution">
    <text evidence="1">The sequence shown here is derived from an EMBL/GenBank/DDBJ whole genome shotgun (WGS) entry which is preliminary data.</text>
</comment>
<gene>
    <name evidence="1" type="ORF">K1Y72_33835</name>
</gene>
<accession>A0ABS7G4H9</accession>
<sequence length="109" mass="11584">MTPPNGFEVDPKALRALQAGLDRARATAAEQRANASNDGYTDISLHTWGAVGSLFQGAYAELKNHVTEHLGLMEKFLAHAAQGLDDCAANYGIAEQSTAESVQRIGKGK</sequence>
<keyword evidence="2" id="KW-1185">Reference proteome</keyword>
<dbReference type="EMBL" id="JAIBOA010000033">
    <property type="protein sequence ID" value="MBW8487376.1"/>
    <property type="molecule type" value="Genomic_DNA"/>
</dbReference>
<name>A0ABS7G4H9_9ACTN</name>
<evidence type="ECO:0008006" key="3">
    <source>
        <dbReference type="Google" id="ProtNLM"/>
    </source>
</evidence>
<organism evidence="1 2">
    <name type="scientific">Actinomadura parmotrematis</name>
    <dbReference type="NCBI Taxonomy" id="2864039"/>
    <lineage>
        <taxon>Bacteria</taxon>
        <taxon>Bacillati</taxon>
        <taxon>Actinomycetota</taxon>
        <taxon>Actinomycetes</taxon>
        <taxon>Streptosporangiales</taxon>
        <taxon>Thermomonosporaceae</taxon>
        <taxon>Actinomadura</taxon>
    </lineage>
</organism>